<gene>
    <name evidence="3" type="ORF">ACFPIJ_57640</name>
</gene>
<dbReference type="Pfam" id="PF14534">
    <property type="entry name" value="DUF4440"/>
    <property type="match status" value="1"/>
</dbReference>
<dbReference type="RefSeq" id="WP_380128066.1">
    <property type="nucleotide sequence ID" value="NZ_JBHSIU010000124.1"/>
</dbReference>
<proteinExistence type="predicted"/>
<evidence type="ECO:0000256" key="1">
    <source>
        <dbReference type="SAM" id="MobiDB-lite"/>
    </source>
</evidence>
<protein>
    <submittedName>
        <fullName evidence="3">SgcJ/EcaC family oxidoreductase</fullName>
    </submittedName>
</protein>
<dbReference type="NCBIfam" id="TIGR02246">
    <property type="entry name" value="SgcJ/EcaC family oxidoreductase"/>
    <property type="match status" value="1"/>
</dbReference>
<dbReference type="InterPro" id="IPR032710">
    <property type="entry name" value="NTF2-like_dom_sf"/>
</dbReference>
<dbReference type="InterPro" id="IPR027843">
    <property type="entry name" value="DUF4440"/>
</dbReference>
<dbReference type="SUPFAM" id="SSF54427">
    <property type="entry name" value="NTF2-like"/>
    <property type="match status" value="1"/>
</dbReference>
<keyword evidence="4" id="KW-1185">Reference proteome</keyword>
<accession>A0ABV9WH42</accession>
<feature type="region of interest" description="Disordered" evidence="1">
    <location>
        <begin position="1"/>
        <end position="21"/>
    </location>
</feature>
<comment type="caution">
    <text evidence="3">The sequence shown here is derived from an EMBL/GenBank/DDBJ whole genome shotgun (WGS) entry which is preliminary data.</text>
</comment>
<name>A0ABV9WH42_9ACTN</name>
<dbReference type="Proteomes" id="UP001595912">
    <property type="component" value="Unassembled WGS sequence"/>
</dbReference>
<dbReference type="InterPro" id="IPR011944">
    <property type="entry name" value="Steroid_delta5-4_isomerase"/>
</dbReference>
<feature type="domain" description="DUF4440" evidence="2">
    <location>
        <begin position="27"/>
        <end position="136"/>
    </location>
</feature>
<dbReference type="Gene3D" id="3.10.450.50">
    <property type="match status" value="1"/>
</dbReference>
<dbReference type="EMBL" id="JBHSIU010000124">
    <property type="protein sequence ID" value="MFC5007424.1"/>
    <property type="molecule type" value="Genomic_DNA"/>
</dbReference>
<organism evidence="3 4">
    <name type="scientific">Dactylosporangium cerinum</name>
    <dbReference type="NCBI Taxonomy" id="1434730"/>
    <lineage>
        <taxon>Bacteria</taxon>
        <taxon>Bacillati</taxon>
        <taxon>Actinomycetota</taxon>
        <taxon>Actinomycetes</taxon>
        <taxon>Micromonosporales</taxon>
        <taxon>Micromonosporaceae</taxon>
        <taxon>Dactylosporangium</taxon>
    </lineage>
</organism>
<reference evidence="4" key="1">
    <citation type="journal article" date="2019" name="Int. J. Syst. Evol. Microbiol.">
        <title>The Global Catalogue of Microorganisms (GCM) 10K type strain sequencing project: providing services to taxonomists for standard genome sequencing and annotation.</title>
        <authorList>
            <consortium name="The Broad Institute Genomics Platform"/>
            <consortium name="The Broad Institute Genome Sequencing Center for Infectious Disease"/>
            <person name="Wu L."/>
            <person name="Ma J."/>
        </authorList>
    </citation>
    <scope>NUCLEOTIDE SEQUENCE [LARGE SCALE GENOMIC DNA]</scope>
    <source>
        <strain evidence="4">CGMCC 4.7152</strain>
    </source>
</reference>
<evidence type="ECO:0000259" key="2">
    <source>
        <dbReference type="Pfam" id="PF14534"/>
    </source>
</evidence>
<evidence type="ECO:0000313" key="3">
    <source>
        <dbReference type="EMBL" id="MFC5007424.1"/>
    </source>
</evidence>
<evidence type="ECO:0000313" key="4">
    <source>
        <dbReference type="Proteomes" id="UP001595912"/>
    </source>
</evidence>
<sequence length="147" mass="15972">MSSDHHGQAAETRPVGVSSARDEEHAVRALFDATSLAWRDGDAAGFAGRYADDATVILPGVHLRGRADIRKAMAEAFTGPLKDTRRVHTPQSIRFLGVDVAVAVTRSVTVHPGQADPPQEQWEPATWTLARRDGTWFVEAYHSCPAS</sequence>